<reference evidence="1 2" key="2">
    <citation type="submission" date="2019-09" db="EMBL/GenBank/DDBJ databases">
        <authorList>
            <person name="Jin C."/>
        </authorList>
    </citation>
    <scope>NUCLEOTIDE SEQUENCE [LARGE SCALE GENOMIC DNA]</scope>
    <source>
        <strain evidence="1 2">AN110305</strain>
    </source>
</reference>
<accession>A0A5B2WLM2</accession>
<dbReference type="EMBL" id="VUOB01000078">
    <property type="protein sequence ID" value="KAA2251446.1"/>
    <property type="molecule type" value="Genomic_DNA"/>
</dbReference>
<evidence type="ECO:0000313" key="2">
    <source>
        <dbReference type="Proteomes" id="UP000323454"/>
    </source>
</evidence>
<dbReference type="OrthoDB" id="3695461at2"/>
<proteinExistence type="predicted"/>
<dbReference type="SUPFAM" id="SSF55961">
    <property type="entry name" value="Bet v1-like"/>
    <property type="match status" value="1"/>
</dbReference>
<name>A0A5B2WLM2_9PSEU</name>
<dbReference type="AlphaFoldDB" id="A0A5B2WLM2"/>
<evidence type="ECO:0008006" key="3">
    <source>
        <dbReference type="Google" id="ProtNLM"/>
    </source>
</evidence>
<organism evidence="1 2">
    <name type="scientific">Solihabitans fulvus</name>
    <dbReference type="NCBI Taxonomy" id="1892852"/>
    <lineage>
        <taxon>Bacteria</taxon>
        <taxon>Bacillati</taxon>
        <taxon>Actinomycetota</taxon>
        <taxon>Actinomycetes</taxon>
        <taxon>Pseudonocardiales</taxon>
        <taxon>Pseudonocardiaceae</taxon>
        <taxon>Solihabitans</taxon>
    </lineage>
</organism>
<protein>
    <recommendedName>
        <fullName evidence="3">Carbon monoxide dehydrogenase subunit G</fullName>
    </recommendedName>
</protein>
<comment type="caution">
    <text evidence="1">The sequence shown here is derived from an EMBL/GenBank/DDBJ whole genome shotgun (WGS) entry which is preliminary data.</text>
</comment>
<dbReference type="Proteomes" id="UP000323454">
    <property type="component" value="Unassembled WGS sequence"/>
</dbReference>
<sequence>MTPNWPVADLDPVRRLAVLAEAIPGAVFAEDVLDAPFDQVWAVAGDLENALPALLTDVRSMRFVEHDGERLVAEARSHLGLRDRFDVVLRPGWCLMQSGRLIGGMAAVADGDRTRFGFLGGLRLPGTRLAGPALRRLGRPIGRRFLRRLGERVAEVTG</sequence>
<gene>
    <name evidence="1" type="ORF">F0L68_37175</name>
</gene>
<reference evidence="1 2" key="1">
    <citation type="submission" date="2019-09" db="EMBL/GenBank/DDBJ databases">
        <title>Goodfellowia gen. nov., a new genus of the Pseudonocardineae related to Actinoalloteichus, containing Goodfellowia coeruleoviolacea gen. nov., comb. nov. gen. nov., comb. nov.</title>
        <authorList>
            <person name="Labeda D."/>
        </authorList>
    </citation>
    <scope>NUCLEOTIDE SEQUENCE [LARGE SCALE GENOMIC DNA]</scope>
    <source>
        <strain evidence="1 2">AN110305</strain>
    </source>
</reference>
<evidence type="ECO:0000313" key="1">
    <source>
        <dbReference type="EMBL" id="KAA2251446.1"/>
    </source>
</evidence>
<keyword evidence="2" id="KW-1185">Reference proteome</keyword>
<dbReference type="RefSeq" id="WP_149854607.1">
    <property type="nucleotide sequence ID" value="NZ_VUOB01000078.1"/>
</dbReference>